<dbReference type="EC" id="2.4.1.17" evidence="5"/>
<dbReference type="PROSITE" id="PS00375">
    <property type="entry name" value="UDPGT"/>
    <property type="match status" value="1"/>
</dbReference>
<evidence type="ECO:0000313" key="7">
    <source>
        <dbReference type="Proteomes" id="UP001353858"/>
    </source>
</evidence>
<dbReference type="PANTHER" id="PTHR48043">
    <property type="entry name" value="EG:EG0003.4 PROTEIN-RELATED"/>
    <property type="match status" value="1"/>
</dbReference>
<dbReference type="InterPro" id="IPR050271">
    <property type="entry name" value="UDP-glycosyltransferase"/>
</dbReference>
<evidence type="ECO:0000256" key="5">
    <source>
        <dbReference type="RuleBase" id="RU362059"/>
    </source>
</evidence>
<evidence type="ECO:0000256" key="4">
    <source>
        <dbReference type="RuleBase" id="RU003718"/>
    </source>
</evidence>
<proteinExistence type="inferred from homology"/>
<sequence>MIRVSSLLCALISLPIMTNTARILGIVPSPSFSHQEVFQPIWRELSLRGHQVTTITTDPINDPSLVNLTEIDIHSAYKVWTDRIQKLINYTYFESTWLVLNLYEELGRDVLSQPMVQNLIHDRNESFDLVMIEHSVHAMFAFRRRFNAPVILITSMDTLVVMRTLMGSYNHPILYQEPYVPIPKNPTLVHRLVLVLLHFIAIVVQYFYVDPSQQKLVAEFFGPHYPPISELLTNISLVLSNSDPIFHKPIPLVPTIVQFGGGHHRKPPKPLPEELKRVLDAAENGFIYFSLGSNVKSKDLSDEKLNIIAETLGELPYTVLWKFEDKNLQNKPNNVITAKWFPQQDILKHPHLKVFITQGGLQSIDEAVYDHVPMVGIPFLGDQSMNVLKMVEKGFGLQVDHNTLNKDTFKATILEVINNPKYRNKVKELAELALDQPMSGLEKAIWWTEYVIRHNGTAHLRSPLLDVPYYQYYFLDVFAIFVVALIVLFKLSVFVFRVLVKILRILPLRQKIKEH</sequence>
<dbReference type="GO" id="GO:0016020">
    <property type="term" value="C:membrane"/>
    <property type="evidence" value="ECO:0007669"/>
    <property type="project" value="UniProtKB-SubCell"/>
</dbReference>
<keyword evidence="3 4" id="KW-0808">Transferase</keyword>
<dbReference type="SUPFAM" id="SSF53756">
    <property type="entry name" value="UDP-Glycosyltransferase/glycogen phosphorylase"/>
    <property type="match status" value="1"/>
</dbReference>
<keyword evidence="5" id="KW-1133">Transmembrane helix</keyword>
<keyword evidence="5" id="KW-0812">Transmembrane</keyword>
<dbReference type="Gene3D" id="3.40.50.2000">
    <property type="entry name" value="Glycogen Phosphorylase B"/>
    <property type="match status" value="1"/>
</dbReference>
<reference evidence="7" key="1">
    <citation type="submission" date="2023-01" db="EMBL/GenBank/DDBJ databases">
        <title>Key to firefly adult light organ development and bioluminescence: homeobox transcription factors regulate luciferase expression and transportation to peroxisome.</title>
        <authorList>
            <person name="Fu X."/>
        </authorList>
    </citation>
    <scope>NUCLEOTIDE SEQUENCE [LARGE SCALE GENOMIC DNA]</scope>
</reference>
<protein>
    <recommendedName>
        <fullName evidence="5">UDP-glucuronosyltransferase</fullName>
        <ecNumber evidence="5">2.4.1.17</ecNumber>
    </recommendedName>
</protein>
<evidence type="ECO:0000256" key="1">
    <source>
        <dbReference type="ARBA" id="ARBA00009995"/>
    </source>
</evidence>
<comment type="catalytic activity">
    <reaction evidence="5">
        <text>glucuronate acceptor + UDP-alpha-D-glucuronate = acceptor beta-D-glucuronoside + UDP + H(+)</text>
        <dbReference type="Rhea" id="RHEA:21032"/>
        <dbReference type="ChEBI" id="CHEBI:15378"/>
        <dbReference type="ChEBI" id="CHEBI:58052"/>
        <dbReference type="ChEBI" id="CHEBI:58223"/>
        <dbReference type="ChEBI" id="CHEBI:132367"/>
        <dbReference type="ChEBI" id="CHEBI:132368"/>
        <dbReference type="EC" id="2.4.1.17"/>
    </reaction>
</comment>
<dbReference type="InterPro" id="IPR035595">
    <property type="entry name" value="UDP_glycos_trans_CS"/>
</dbReference>
<dbReference type="GO" id="GO:0015020">
    <property type="term" value="F:glucuronosyltransferase activity"/>
    <property type="evidence" value="ECO:0007669"/>
    <property type="project" value="UniProtKB-EC"/>
</dbReference>
<evidence type="ECO:0000256" key="3">
    <source>
        <dbReference type="ARBA" id="ARBA00022679"/>
    </source>
</evidence>
<keyword evidence="7" id="KW-1185">Reference proteome</keyword>
<dbReference type="AlphaFoldDB" id="A0AAN7P021"/>
<evidence type="ECO:0000313" key="6">
    <source>
        <dbReference type="EMBL" id="KAK4872741.1"/>
    </source>
</evidence>
<gene>
    <name evidence="6" type="ORF">RN001_014770</name>
</gene>
<comment type="caution">
    <text evidence="6">The sequence shown here is derived from an EMBL/GenBank/DDBJ whole genome shotgun (WGS) entry which is preliminary data.</text>
</comment>
<accession>A0AAN7P021</accession>
<name>A0AAN7P021_9COLE</name>
<keyword evidence="5" id="KW-0732">Signal</keyword>
<comment type="similarity">
    <text evidence="1 4">Belongs to the UDP-glycosyltransferase family.</text>
</comment>
<feature type="transmembrane region" description="Helical" evidence="5">
    <location>
        <begin position="472"/>
        <end position="500"/>
    </location>
</feature>
<dbReference type="PANTHER" id="PTHR48043:SF159">
    <property type="entry name" value="EG:EG0003.4 PROTEIN-RELATED"/>
    <property type="match status" value="1"/>
</dbReference>
<comment type="subcellular location">
    <subcellularLocation>
        <location evidence="5">Membrane</location>
        <topology evidence="5">Single-pass membrane protein</topology>
    </subcellularLocation>
</comment>
<dbReference type="EMBL" id="JARPUR010000007">
    <property type="protein sequence ID" value="KAK4872741.1"/>
    <property type="molecule type" value="Genomic_DNA"/>
</dbReference>
<dbReference type="Proteomes" id="UP001353858">
    <property type="component" value="Unassembled WGS sequence"/>
</dbReference>
<feature type="signal peptide" evidence="5">
    <location>
        <begin position="1"/>
        <end position="20"/>
    </location>
</feature>
<dbReference type="CDD" id="cd03784">
    <property type="entry name" value="GT1_Gtf-like"/>
    <property type="match status" value="1"/>
</dbReference>
<keyword evidence="5" id="KW-0472">Membrane</keyword>
<organism evidence="6 7">
    <name type="scientific">Aquatica leii</name>
    <dbReference type="NCBI Taxonomy" id="1421715"/>
    <lineage>
        <taxon>Eukaryota</taxon>
        <taxon>Metazoa</taxon>
        <taxon>Ecdysozoa</taxon>
        <taxon>Arthropoda</taxon>
        <taxon>Hexapoda</taxon>
        <taxon>Insecta</taxon>
        <taxon>Pterygota</taxon>
        <taxon>Neoptera</taxon>
        <taxon>Endopterygota</taxon>
        <taxon>Coleoptera</taxon>
        <taxon>Polyphaga</taxon>
        <taxon>Elateriformia</taxon>
        <taxon>Elateroidea</taxon>
        <taxon>Lampyridae</taxon>
        <taxon>Luciolinae</taxon>
        <taxon>Aquatica</taxon>
    </lineage>
</organism>
<dbReference type="Pfam" id="PF00201">
    <property type="entry name" value="UDPGT"/>
    <property type="match status" value="1"/>
</dbReference>
<evidence type="ECO:0000256" key="2">
    <source>
        <dbReference type="ARBA" id="ARBA00022676"/>
    </source>
</evidence>
<keyword evidence="2 4" id="KW-0328">Glycosyltransferase</keyword>
<dbReference type="FunFam" id="3.40.50.2000:FF:000050">
    <property type="entry name" value="UDP-glucuronosyltransferase"/>
    <property type="match status" value="1"/>
</dbReference>
<dbReference type="InterPro" id="IPR002213">
    <property type="entry name" value="UDP_glucos_trans"/>
</dbReference>
<feature type="chain" id="PRO_5042665476" description="UDP-glucuronosyltransferase" evidence="5">
    <location>
        <begin position="21"/>
        <end position="515"/>
    </location>
</feature>